<evidence type="ECO:0000313" key="8">
    <source>
        <dbReference type="EMBL" id="MFD2599243.1"/>
    </source>
</evidence>
<comment type="similarity">
    <text evidence="2">Belongs to the SusD family.</text>
</comment>
<dbReference type="SUPFAM" id="SSF48452">
    <property type="entry name" value="TPR-like"/>
    <property type="match status" value="1"/>
</dbReference>
<dbReference type="InterPro" id="IPR011990">
    <property type="entry name" value="TPR-like_helical_dom_sf"/>
</dbReference>
<evidence type="ECO:0000313" key="9">
    <source>
        <dbReference type="Proteomes" id="UP001597393"/>
    </source>
</evidence>
<dbReference type="Proteomes" id="UP001597393">
    <property type="component" value="Unassembled WGS sequence"/>
</dbReference>
<sequence length="459" mass="52064">MKRNFIFITILSAALFTTSACRKYVELDLIGQRELKYTEDYKALLNYRVDMEPNLYFPVLASDDVYSADDSYLNRFMAIDANAYTWAGDIVGDNQEDPDWQKLYKQIYITNQIIAEAPDSRGGSELEKKQIVAQAKVHRATAYYFLVNTYAKQYNPASAGTDLGVPVLTKPDLFAKLDRMPVQGVYDQIISDLTTAMVDLPEMTQVNTLPSATAAKAMLARTYLQMENYPLALQHANEVLAVQNKLTDLQLFVNSPNTYPSLTRDTEEIFIKTTRNTYPTLALNPELLNLFEANDLRRTLFVVEGAAFGTWQSFNGFGYNKLRIISQNQALTNGPTVPEMMLIKAEALVRNAATFAEGIAVINELRKFRFETADYQPFVAANQAEALKLVINERRKELMAKGLRWFDQKRLASEPGFVTTQTRTYKGVTYTLEPNSPRYVMPIATKYIVLNPEIIQNPR</sequence>
<dbReference type="EMBL" id="JBHUMA010000006">
    <property type="protein sequence ID" value="MFD2599243.1"/>
    <property type="molecule type" value="Genomic_DNA"/>
</dbReference>
<dbReference type="InterPro" id="IPR033985">
    <property type="entry name" value="SusD-like_N"/>
</dbReference>
<evidence type="ECO:0000256" key="1">
    <source>
        <dbReference type="ARBA" id="ARBA00004442"/>
    </source>
</evidence>
<dbReference type="RefSeq" id="WP_380869369.1">
    <property type="nucleotide sequence ID" value="NZ_JBHUMA010000006.1"/>
</dbReference>
<protein>
    <submittedName>
        <fullName evidence="8">RagB/SusD family nutrient uptake outer membrane protein</fullName>
    </submittedName>
</protein>
<name>A0ABW5NMP9_9SPHI</name>
<gene>
    <name evidence="8" type="ORF">ACFSQ3_09785</name>
</gene>
<dbReference type="PROSITE" id="PS51257">
    <property type="entry name" value="PROKAR_LIPOPROTEIN"/>
    <property type="match status" value="1"/>
</dbReference>
<evidence type="ECO:0000256" key="5">
    <source>
        <dbReference type="ARBA" id="ARBA00023237"/>
    </source>
</evidence>
<organism evidence="8 9">
    <name type="scientific">Sphingobacterium corticis</name>
    <dbReference type="NCBI Taxonomy" id="1812823"/>
    <lineage>
        <taxon>Bacteria</taxon>
        <taxon>Pseudomonadati</taxon>
        <taxon>Bacteroidota</taxon>
        <taxon>Sphingobacteriia</taxon>
        <taxon>Sphingobacteriales</taxon>
        <taxon>Sphingobacteriaceae</taxon>
        <taxon>Sphingobacterium</taxon>
    </lineage>
</organism>
<dbReference type="Gene3D" id="1.25.40.390">
    <property type="match status" value="1"/>
</dbReference>
<accession>A0ABW5NMP9</accession>
<reference evidence="9" key="1">
    <citation type="journal article" date="2019" name="Int. J. Syst. Evol. Microbiol.">
        <title>The Global Catalogue of Microorganisms (GCM) 10K type strain sequencing project: providing services to taxonomists for standard genome sequencing and annotation.</title>
        <authorList>
            <consortium name="The Broad Institute Genomics Platform"/>
            <consortium name="The Broad Institute Genome Sequencing Center for Infectious Disease"/>
            <person name="Wu L."/>
            <person name="Ma J."/>
        </authorList>
    </citation>
    <scope>NUCLEOTIDE SEQUENCE [LARGE SCALE GENOMIC DNA]</scope>
    <source>
        <strain evidence="9">KCTC 42248</strain>
    </source>
</reference>
<keyword evidence="3" id="KW-0732">Signal</keyword>
<feature type="domain" description="RagB/SusD" evidence="6">
    <location>
        <begin position="339"/>
        <end position="458"/>
    </location>
</feature>
<proteinExistence type="inferred from homology"/>
<feature type="domain" description="SusD-like N-terminal" evidence="7">
    <location>
        <begin position="76"/>
        <end position="224"/>
    </location>
</feature>
<dbReference type="Pfam" id="PF07980">
    <property type="entry name" value="SusD_RagB"/>
    <property type="match status" value="1"/>
</dbReference>
<evidence type="ECO:0000259" key="6">
    <source>
        <dbReference type="Pfam" id="PF07980"/>
    </source>
</evidence>
<comment type="subcellular location">
    <subcellularLocation>
        <location evidence="1">Cell outer membrane</location>
    </subcellularLocation>
</comment>
<keyword evidence="5" id="KW-0998">Cell outer membrane</keyword>
<evidence type="ECO:0000259" key="7">
    <source>
        <dbReference type="Pfam" id="PF14322"/>
    </source>
</evidence>
<dbReference type="Pfam" id="PF14322">
    <property type="entry name" value="SusD-like_3"/>
    <property type="match status" value="1"/>
</dbReference>
<keyword evidence="4" id="KW-0472">Membrane</keyword>
<dbReference type="InterPro" id="IPR012944">
    <property type="entry name" value="SusD_RagB_dom"/>
</dbReference>
<keyword evidence="9" id="KW-1185">Reference proteome</keyword>
<evidence type="ECO:0000256" key="4">
    <source>
        <dbReference type="ARBA" id="ARBA00023136"/>
    </source>
</evidence>
<evidence type="ECO:0000256" key="2">
    <source>
        <dbReference type="ARBA" id="ARBA00006275"/>
    </source>
</evidence>
<evidence type="ECO:0000256" key="3">
    <source>
        <dbReference type="ARBA" id="ARBA00022729"/>
    </source>
</evidence>
<comment type="caution">
    <text evidence="8">The sequence shown here is derived from an EMBL/GenBank/DDBJ whole genome shotgun (WGS) entry which is preliminary data.</text>
</comment>